<dbReference type="Proteomes" id="UP000184476">
    <property type="component" value="Unassembled WGS sequence"/>
</dbReference>
<dbReference type="InterPro" id="IPR012338">
    <property type="entry name" value="Beta-lactam/transpept-like"/>
</dbReference>
<dbReference type="STRING" id="112248.SAMN05444392_101168"/>
<dbReference type="InterPro" id="IPR050491">
    <property type="entry name" value="AmpC-like"/>
</dbReference>
<evidence type="ECO:0000313" key="3">
    <source>
        <dbReference type="Proteomes" id="UP000184476"/>
    </source>
</evidence>
<reference evidence="2 3" key="1">
    <citation type="submission" date="2016-11" db="EMBL/GenBank/DDBJ databases">
        <authorList>
            <person name="Jaros S."/>
            <person name="Januszkiewicz K."/>
            <person name="Wedrychowicz H."/>
        </authorList>
    </citation>
    <scope>NUCLEOTIDE SEQUENCE [LARGE SCALE GENOMIC DNA]</scope>
    <source>
        <strain evidence="2 3">DSM 44666</strain>
    </source>
</reference>
<organism evidence="2 3">
    <name type="scientific">Seinonella peptonophila</name>
    <dbReference type="NCBI Taxonomy" id="112248"/>
    <lineage>
        <taxon>Bacteria</taxon>
        <taxon>Bacillati</taxon>
        <taxon>Bacillota</taxon>
        <taxon>Bacilli</taxon>
        <taxon>Bacillales</taxon>
        <taxon>Thermoactinomycetaceae</taxon>
        <taxon>Seinonella</taxon>
    </lineage>
</organism>
<evidence type="ECO:0000259" key="1">
    <source>
        <dbReference type="PROSITE" id="PS51272"/>
    </source>
</evidence>
<dbReference type="AlphaFoldDB" id="A0A1M4SVT4"/>
<proteinExistence type="predicted"/>
<dbReference type="PROSITE" id="PS51272">
    <property type="entry name" value="SLH"/>
    <property type="match status" value="1"/>
</dbReference>
<dbReference type="RefSeq" id="WP_073150464.1">
    <property type="nucleotide sequence ID" value="NZ_FQVL01000001.1"/>
</dbReference>
<gene>
    <name evidence="2" type="ORF">SAMN05444392_101168</name>
</gene>
<feature type="domain" description="SLH" evidence="1">
    <location>
        <begin position="479"/>
        <end position="542"/>
    </location>
</feature>
<protein>
    <submittedName>
        <fullName evidence="2">CubicO group peptidase, beta-lactamase class C family</fullName>
    </submittedName>
</protein>
<dbReference type="Gene3D" id="3.40.710.10">
    <property type="entry name" value="DD-peptidase/beta-lactamase superfamily"/>
    <property type="match status" value="1"/>
</dbReference>
<dbReference type="EMBL" id="FQVL01000001">
    <property type="protein sequence ID" value="SHE36340.1"/>
    <property type="molecule type" value="Genomic_DNA"/>
</dbReference>
<name>A0A1M4SVT4_9BACL</name>
<evidence type="ECO:0000313" key="2">
    <source>
        <dbReference type="EMBL" id="SHE36340.1"/>
    </source>
</evidence>
<dbReference type="PANTHER" id="PTHR46825:SF9">
    <property type="entry name" value="BETA-LACTAMASE-RELATED DOMAIN-CONTAINING PROTEIN"/>
    <property type="match status" value="1"/>
</dbReference>
<dbReference type="PROSITE" id="PS51257">
    <property type="entry name" value="PROKAR_LIPOPROTEIN"/>
    <property type="match status" value="1"/>
</dbReference>
<keyword evidence="3" id="KW-1185">Reference proteome</keyword>
<dbReference type="OrthoDB" id="846150at2"/>
<dbReference type="PANTHER" id="PTHR46825">
    <property type="entry name" value="D-ALANYL-D-ALANINE-CARBOXYPEPTIDASE/ENDOPEPTIDASE AMPH"/>
    <property type="match status" value="1"/>
</dbReference>
<sequence>MDRKALQAILVMIIVVQLLLTGCQASEEGDLSTEEVSKFVNQFFQQEKIKKMNVPGGAVVVVKGDKILYEKGFGYANLDKKIAVDPKKTVFQMASTTKLFTATAIMQLVEQGKIDLNKDIQAYLGDIKFDNPYRNPITVKHLLTHTSGFASSETQKIDFERDLLKFHPIKTFLQTHIPPVVRKPGEVFMYDSYGYTLLGYMIEKVSNLPLEQYMKKNIFQPLEMKNSTLFLSPEILIKRSLEYDPNGNVITPYTWAPTIDGAAGLNATPHDIANFMISHLNSGVFKSKNILDSKTVMAMHKYQSEIHPTYPDTTLGFENSLLTQDHHNQYVISKGGDAEGFSNLLTLLPEQKVGFFIVGNKPSDIRQEFYKQFMNRFYPNKKHLEYMKTPQEKLQRFAGTFMDLRKDFLITHITPYGDGELALEYNISFVNNGKKKIIYRQIDPLLFVNDEGQLLAFKENSDGSITYMKNLLSYSQRSEVPYFPDVQKDDDYAQQIRNVQVSKLLPSTWNNQFEPNQPITRGEFVTMTMLVLEVSPTIEPEQRKNGSITEKVKKAMDLGILNNPDKMDEPIQRQEAATIFMRAAKKLRMPEIDKLDAQITGEVNDESTQGVKAIVALELFGPEVTKTNTGVDYHPKQYMLRKEAAALISEAIFKLAP</sequence>
<dbReference type="InterPro" id="IPR001466">
    <property type="entry name" value="Beta-lactam-related"/>
</dbReference>
<accession>A0A1M4SVT4</accession>
<dbReference type="Pfam" id="PF00144">
    <property type="entry name" value="Beta-lactamase"/>
    <property type="match status" value="1"/>
</dbReference>
<dbReference type="SUPFAM" id="SSF56601">
    <property type="entry name" value="beta-lactamase/transpeptidase-like"/>
    <property type="match status" value="1"/>
</dbReference>
<dbReference type="InterPro" id="IPR001119">
    <property type="entry name" value="SLH_dom"/>
</dbReference>